<protein>
    <recommendedName>
        <fullName evidence="2">UPF0298 protein C0J00_02285</fullName>
    </recommendedName>
</protein>
<proteinExistence type="inferred from homology"/>
<accession>A0A2L0D6M8</accession>
<dbReference type="InterPro" id="IPR016979">
    <property type="entry name" value="DUF2129"/>
</dbReference>
<dbReference type="HAMAP" id="MF_01126">
    <property type="entry name" value="UPF0298"/>
    <property type="match status" value="1"/>
</dbReference>
<dbReference type="OrthoDB" id="2990788at2"/>
<name>A0A2L0D6M8_9STRE</name>
<sequence>MEIKERIGLAVYLYYNRDARKLSKLGDMVYHSRRFKYLIIYIDKEQEAAVLESLKSMKFVKKVKLSALDAIDMNFVGNLGNHETE</sequence>
<evidence type="ECO:0000256" key="1">
    <source>
        <dbReference type="ARBA" id="ARBA00022490"/>
    </source>
</evidence>
<dbReference type="GO" id="GO:0005737">
    <property type="term" value="C:cytoplasm"/>
    <property type="evidence" value="ECO:0007669"/>
    <property type="project" value="UniProtKB-SubCell"/>
</dbReference>
<dbReference type="NCBIfam" id="NF002631">
    <property type="entry name" value="PRK02302.1"/>
    <property type="match status" value="1"/>
</dbReference>
<dbReference type="Pfam" id="PF09902">
    <property type="entry name" value="DUF2129"/>
    <property type="match status" value="1"/>
</dbReference>
<reference evidence="3 4" key="2">
    <citation type="submission" date="2018-02" db="EMBL/GenBank/DDBJ databases">
        <title>Whole genome sequencing analysis of Streptococcus pluranimalium isolated from cattle infected mastitis in China.</title>
        <authorList>
            <person name="Zhang J.-R."/>
            <person name="Hu G.-Z."/>
        </authorList>
    </citation>
    <scope>NUCLEOTIDE SEQUENCE [LARGE SCALE GENOMIC DNA]</scope>
    <source>
        <strain evidence="3 4">TH11417</strain>
    </source>
</reference>
<keyword evidence="4" id="KW-1185">Reference proteome</keyword>
<dbReference type="EMBL" id="CP025536">
    <property type="protein sequence ID" value="AUW97503.1"/>
    <property type="molecule type" value="Genomic_DNA"/>
</dbReference>
<dbReference type="AlphaFoldDB" id="A0A2L0D6M8"/>
<reference evidence="3 4" key="1">
    <citation type="submission" date="2017-12" db="EMBL/GenBank/DDBJ databases">
        <authorList>
            <person name="Hurst M.R.H."/>
        </authorList>
    </citation>
    <scope>NUCLEOTIDE SEQUENCE [LARGE SCALE GENOMIC DNA]</scope>
    <source>
        <strain evidence="3 4">TH11417</strain>
    </source>
</reference>
<comment type="similarity">
    <text evidence="2">Belongs to the UPF0298 family.</text>
</comment>
<dbReference type="KEGG" id="splr:C0J00_02285"/>
<keyword evidence="1 2" id="KW-0963">Cytoplasm</keyword>
<evidence type="ECO:0000313" key="4">
    <source>
        <dbReference type="Proteomes" id="UP000238956"/>
    </source>
</evidence>
<organism evidence="3 4">
    <name type="scientific">Streptococcus pluranimalium</name>
    <dbReference type="NCBI Taxonomy" id="82348"/>
    <lineage>
        <taxon>Bacteria</taxon>
        <taxon>Bacillati</taxon>
        <taxon>Bacillota</taxon>
        <taxon>Bacilli</taxon>
        <taxon>Lactobacillales</taxon>
        <taxon>Streptococcaceae</taxon>
        <taxon>Streptococcus</taxon>
    </lineage>
</organism>
<dbReference type="RefSeq" id="WP_104968804.1">
    <property type="nucleotide sequence ID" value="NZ_CP025536.1"/>
</dbReference>
<dbReference type="PIRSF" id="PIRSF031653">
    <property type="entry name" value="UCP031653"/>
    <property type="match status" value="1"/>
</dbReference>
<evidence type="ECO:0000256" key="2">
    <source>
        <dbReference type="HAMAP-Rule" id="MF_01126"/>
    </source>
</evidence>
<dbReference type="GeneID" id="98392739"/>
<comment type="subcellular location">
    <subcellularLocation>
        <location evidence="2">Cytoplasm</location>
    </subcellularLocation>
</comment>
<evidence type="ECO:0000313" key="3">
    <source>
        <dbReference type="EMBL" id="AUW97503.1"/>
    </source>
</evidence>
<dbReference type="Proteomes" id="UP000238956">
    <property type="component" value="Chromosome"/>
</dbReference>
<gene>
    <name evidence="3" type="ORF">C0J00_02285</name>
</gene>